<evidence type="ECO:0000313" key="5">
    <source>
        <dbReference type="EMBL" id="TWU32919.1"/>
    </source>
</evidence>
<reference evidence="5 6" key="1">
    <citation type="submission" date="2019-02" db="EMBL/GenBank/DDBJ databases">
        <title>Deep-cultivation of Planctomycetes and their phenomic and genomic characterization uncovers novel biology.</title>
        <authorList>
            <person name="Wiegand S."/>
            <person name="Jogler M."/>
            <person name="Boedeker C."/>
            <person name="Pinto D."/>
            <person name="Vollmers J."/>
            <person name="Rivas-Marin E."/>
            <person name="Kohn T."/>
            <person name="Peeters S.H."/>
            <person name="Heuer A."/>
            <person name="Rast P."/>
            <person name="Oberbeckmann S."/>
            <person name="Bunk B."/>
            <person name="Jeske O."/>
            <person name="Meyerdierks A."/>
            <person name="Storesund J.E."/>
            <person name="Kallscheuer N."/>
            <person name="Luecker S."/>
            <person name="Lage O.M."/>
            <person name="Pohl T."/>
            <person name="Merkel B.J."/>
            <person name="Hornburger P."/>
            <person name="Mueller R.-W."/>
            <person name="Bruemmer F."/>
            <person name="Labrenz M."/>
            <person name="Spormann A.M."/>
            <person name="Op Den Camp H."/>
            <person name="Overmann J."/>
            <person name="Amann R."/>
            <person name="Jetten M.S.M."/>
            <person name="Mascher T."/>
            <person name="Medema M.H."/>
            <person name="Devos D.P."/>
            <person name="Kaster A.-K."/>
            <person name="Ovreas L."/>
            <person name="Rohde M."/>
            <person name="Galperin M.Y."/>
            <person name="Jogler C."/>
        </authorList>
    </citation>
    <scope>NUCLEOTIDE SEQUENCE [LARGE SCALE GENOMIC DNA]</scope>
    <source>
        <strain evidence="5 6">Poly41</strain>
    </source>
</reference>
<name>A0A5C6DDD3_9BACT</name>
<comment type="similarity">
    <text evidence="1">Belongs to the peptidase S1C family.</text>
</comment>
<organism evidence="5 6">
    <name type="scientific">Novipirellula artificiosorum</name>
    <dbReference type="NCBI Taxonomy" id="2528016"/>
    <lineage>
        <taxon>Bacteria</taxon>
        <taxon>Pseudomonadati</taxon>
        <taxon>Planctomycetota</taxon>
        <taxon>Planctomycetia</taxon>
        <taxon>Pirellulales</taxon>
        <taxon>Pirellulaceae</taxon>
        <taxon>Novipirellula</taxon>
    </lineage>
</organism>
<dbReference type="EC" id="3.4.21.107" evidence="5"/>
<comment type="caution">
    <text evidence="5">The sequence shown here is derived from an EMBL/GenBank/DDBJ whole genome shotgun (WGS) entry which is preliminary data.</text>
</comment>
<keyword evidence="6" id="KW-1185">Reference proteome</keyword>
<keyword evidence="2 5" id="KW-0645">Protease</keyword>
<dbReference type="GO" id="GO:0006508">
    <property type="term" value="P:proteolysis"/>
    <property type="evidence" value="ECO:0007669"/>
    <property type="project" value="UniProtKB-KW"/>
</dbReference>
<evidence type="ECO:0000256" key="2">
    <source>
        <dbReference type="ARBA" id="ARBA00022670"/>
    </source>
</evidence>
<dbReference type="PROSITE" id="PS50106">
    <property type="entry name" value="PDZ"/>
    <property type="match status" value="2"/>
</dbReference>
<dbReference type="InterPro" id="IPR001478">
    <property type="entry name" value="PDZ"/>
</dbReference>
<dbReference type="GO" id="GO:0004252">
    <property type="term" value="F:serine-type endopeptidase activity"/>
    <property type="evidence" value="ECO:0007669"/>
    <property type="project" value="InterPro"/>
</dbReference>
<dbReference type="Pfam" id="PF13365">
    <property type="entry name" value="Trypsin_2"/>
    <property type="match status" value="1"/>
</dbReference>
<dbReference type="Pfam" id="PF13180">
    <property type="entry name" value="PDZ_2"/>
    <property type="match status" value="2"/>
</dbReference>
<dbReference type="PANTHER" id="PTHR22939:SF129">
    <property type="entry name" value="SERINE PROTEASE HTRA2, MITOCHONDRIAL"/>
    <property type="match status" value="1"/>
</dbReference>
<dbReference type="Gene3D" id="2.40.10.120">
    <property type="match status" value="1"/>
</dbReference>
<evidence type="ECO:0000256" key="1">
    <source>
        <dbReference type="ARBA" id="ARBA00010541"/>
    </source>
</evidence>
<feature type="domain" description="PDZ" evidence="4">
    <location>
        <begin position="215"/>
        <end position="303"/>
    </location>
</feature>
<proteinExistence type="inferred from homology"/>
<sequence length="627" mass="66437">MVMPVVAQDAEYRRAMAAAVRATAQRVLPSIVVIEIVGGTGVAHGEVEQDAPTSGVVVDSEGHILASNIVIRRPSATLLVMLPDGTRHAAKVVAKDHHRDLVLLKIDTESSLAPIDLPAATNRQVGQTVVAVGRYGADASPLVSRGVLSGEDRLDGIALQADARVSPSFYGGVLVDLYGNPLGVLIPAVAEGGAEDATSWYDSGIAFAIPFKSITKNLDRLRRGENIEKGLIGIVAKSKDPYENDTELAAIRVRSPAELAGLKAGDRVVSVAGEKVRRQQEIRQVLGRYDAGDSITIKVLRDDQTITAEVSLADSIPPLKPQRLGITIGAGVPAAEEGEVVIEQVIAGSPADGKLKPSDVVQKVGEVEIREADSLRRQMIAAEPEKIVAVTVKREGVSQVVPVTPETIGDAGVASLPESWTATEAVWTIDELKLPDAANLVAVVAPGEQDQRTRLGLLILLLNPGETTPKSLLEKWTETAEQTGVVVCAIAPESNQRWQPKEIDVIVRFVASVLKTSPIDSSAVAVAATGALSGRDAEAADSMALAVAMSASRTFYGVAVSAKTRPPAVRLRENDAEASLQVLLPMDPNDEPPTWVPTLRDAGYPVISVDDIDVDTLLRWVRLLQAV</sequence>
<dbReference type="AlphaFoldDB" id="A0A5C6DDD3"/>
<dbReference type="InterPro" id="IPR001940">
    <property type="entry name" value="Peptidase_S1C"/>
</dbReference>
<evidence type="ECO:0000313" key="6">
    <source>
        <dbReference type="Proteomes" id="UP000319143"/>
    </source>
</evidence>
<dbReference type="SUPFAM" id="SSF50494">
    <property type="entry name" value="Trypsin-like serine proteases"/>
    <property type="match status" value="1"/>
</dbReference>
<dbReference type="Proteomes" id="UP000319143">
    <property type="component" value="Unassembled WGS sequence"/>
</dbReference>
<dbReference type="EMBL" id="SJPV01000011">
    <property type="protein sequence ID" value="TWU32919.1"/>
    <property type="molecule type" value="Genomic_DNA"/>
</dbReference>
<dbReference type="PRINTS" id="PR00834">
    <property type="entry name" value="PROTEASES2C"/>
</dbReference>
<gene>
    <name evidence="5" type="primary">degP_6</name>
    <name evidence="5" type="ORF">Poly41_52970</name>
</gene>
<dbReference type="SUPFAM" id="SSF50156">
    <property type="entry name" value="PDZ domain-like"/>
    <property type="match status" value="2"/>
</dbReference>
<evidence type="ECO:0000256" key="3">
    <source>
        <dbReference type="ARBA" id="ARBA00022801"/>
    </source>
</evidence>
<dbReference type="PANTHER" id="PTHR22939">
    <property type="entry name" value="SERINE PROTEASE FAMILY S1C HTRA-RELATED"/>
    <property type="match status" value="1"/>
</dbReference>
<keyword evidence="3 5" id="KW-0378">Hydrolase</keyword>
<feature type="domain" description="PDZ" evidence="4">
    <location>
        <begin position="309"/>
        <end position="396"/>
    </location>
</feature>
<protein>
    <submittedName>
        <fullName evidence="5">Periplasmic serine endoprotease DegP</fullName>
        <ecNumber evidence="5">3.4.21.107</ecNumber>
    </submittedName>
</protein>
<evidence type="ECO:0000259" key="4">
    <source>
        <dbReference type="PROSITE" id="PS50106"/>
    </source>
</evidence>
<dbReference type="Gene3D" id="2.30.42.10">
    <property type="match status" value="2"/>
</dbReference>
<dbReference type="InterPro" id="IPR009003">
    <property type="entry name" value="Peptidase_S1_PA"/>
</dbReference>
<dbReference type="SMART" id="SM00228">
    <property type="entry name" value="PDZ"/>
    <property type="match status" value="2"/>
</dbReference>
<accession>A0A5C6DDD3</accession>
<dbReference type="InterPro" id="IPR036034">
    <property type="entry name" value="PDZ_sf"/>
</dbReference>